<accession>A0A0D0CIC3</accession>
<sequence length="70" mass="8096">LETIAVTIEGSDVHLISYYMSEDIHNRRLRRPSSHLDIMGIYMPPCIFWLTNFRVSPQAETGSYGKLRLV</sequence>
<dbReference type="HOGENOM" id="CLU_181172_0_0_1"/>
<dbReference type="EMBL" id="KN834787">
    <property type="protein sequence ID" value="KIK58022.1"/>
    <property type="molecule type" value="Genomic_DNA"/>
</dbReference>
<gene>
    <name evidence="1" type="ORF">GYMLUDRAFT_171788</name>
</gene>
<dbReference type="Proteomes" id="UP000053593">
    <property type="component" value="Unassembled WGS sequence"/>
</dbReference>
<keyword evidence="2" id="KW-1185">Reference proteome</keyword>
<organism evidence="1 2">
    <name type="scientific">Collybiopsis luxurians FD-317 M1</name>
    <dbReference type="NCBI Taxonomy" id="944289"/>
    <lineage>
        <taxon>Eukaryota</taxon>
        <taxon>Fungi</taxon>
        <taxon>Dikarya</taxon>
        <taxon>Basidiomycota</taxon>
        <taxon>Agaricomycotina</taxon>
        <taxon>Agaricomycetes</taxon>
        <taxon>Agaricomycetidae</taxon>
        <taxon>Agaricales</taxon>
        <taxon>Marasmiineae</taxon>
        <taxon>Omphalotaceae</taxon>
        <taxon>Collybiopsis</taxon>
        <taxon>Collybiopsis luxurians</taxon>
    </lineage>
</organism>
<dbReference type="AlphaFoldDB" id="A0A0D0CIC3"/>
<reference evidence="1 2" key="1">
    <citation type="submission" date="2014-04" db="EMBL/GenBank/DDBJ databases">
        <title>Evolutionary Origins and Diversification of the Mycorrhizal Mutualists.</title>
        <authorList>
            <consortium name="DOE Joint Genome Institute"/>
            <consortium name="Mycorrhizal Genomics Consortium"/>
            <person name="Kohler A."/>
            <person name="Kuo A."/>
            <person name="Nagy L.G."/>
            <person name="Floudas D."/>
            <person name="Copeland A."/>
            <person name="Barry K.W."/>
            <person name="Cichocki N."/>
            <person name="Veneault-Fourrey C."/>
            <person name="LaButti K."/>
            <person name="Lindquist E.A."/>
            <person name="Lipzen A."/>
            <person name="Lundell T."/>
            <person name="Morin E."/>
            <person name="Murat C."/>
            <person name="Riley R."/>
            <person name="Ohm R."/>
            <person name="Sun H."/>
            <person name="Tunlid A."/>
            <person name="Henrissat B."/>
            <person name="Grigoriev I.V."/>
            <person name="Hibbett D.S."/>
            <person name="Martin F."/>
        </authorList>
    </citation>
    <scope>NUCLEOTIDE SEQUENCE [LARGE SCALE GENOMIC DNA]</scope>
    <source>
        <strain evidence="1 2">FD-317 M1</strain>
    </source>
</reference>
<evidence type="ECO:0000313" key="2">
    <source>
        <dbReference type="Proteomes" id="UP000053593"/>
    </source>
</evidence>
<evidence type="ECO:0000313" key="1">
    <source>
        <dbReference type="EMBL" id="KIK58022.1"/>
    </source>
</evidence>
<feature type="non-terminal residue" evidence="1">
    <location>
        <position position="1"/>
    </location>
</feature>
<name>A0A0D0CIC3_9AGAR</name>
<protein>
    <submittedName>
        <fullName evidence="1">Unplaced genomic scaffold GYMLUscaffold_39, whole genome shotgun sequence</fullName>
    </submittedName>
</protein>
<proteinExistence type="predicted"/>
<dbReference type="OrthoDB" id="5572844at2759"/>